<gene>
    <name evidence="1" type="ORF">RQP53_21155</name>
</gene>
<dbReference type="SUPFAM" id="SSF51206">
    <property type="entry name" value="cAMP-binding domain-like"/>
    <property type="match status" value="1"/>
</dbReference>
<sequence length="214" mass="23436">MTSITSDKTGPGAFSPAQAAQVLQALLGIVPGAATWPREPFMPLLGCMCWRELKAGQTLWAMGATPAQECLVLEGMLRSWVGDAEGRAVTLSFHRGPCAMTPAIARSVDGRSRTQCDALSEVRVVLFDAEALHALMVADPTVRQWGDQVLRAELLRRAEREWSLAVLPARERLLALRRELPGLEQQVAHHHIASYLGITPVSLSRLRAQLQREA</sequence>
<protein>
    <submittedName>
        <fullName evidence="1">Crp/Fnr family transcriptional regulator</fullName>
    </submittedName>
</protein>
<dbReference type="Proteomes" id="UP001246372">
    <property type="component" value="Unassembled WGS sequence"/>
</dbReference>
<evidence type="ECO:0000313" key="1">
    <source>
        <dbReference type="EMBL" id="MDT9001798.1"/>
    </source>
</evidence>
<evidence type="ECO:0000313" key="2">
    <source>
        <dbReference type="Proteomes" id="UP001246372"/>
    </source>
</evidence>
<comment type="caution">
    <text evidence="1">The sequence shown here is derived from an EMBL/GenBank/DDBJ whole genome shotgun (WGS) entry which is preliminary data.</text>
</comment>
<reference evidence="1" key="1">
    <citation type="submission" date="2023-09" db="EMBL/GenBank/DDBJ databases">
        <title>Paucibacter sp. APW11 Genome sequencing and assembly.</title>
        <authorList>
            <person name="Kim I."/>
        </authorList>
    </citation>
    <scope>NUCLEOTIDE SEQUENCE</scope>
    <source>
        <strain evidence="1">APW11</strain>
    </source>
</reference>
<dbReference type="InterPro" id="IPR018490">
    <property type="entry name" value="cNMP-bd_dom_sf"/>
</dbReference>
<dbReference type="RefSeq" id="WP_315652681.1">
    <property type="nucleotide sequence ID" value="NZ_JAVXZY010000011.1"/>
</dbReference>
<organism evidence="1 2">
    <name type="scientific">Roseateles aquae</name>
    <dbReference type="NCBI Taxonomy" id="3077235"/>
    <lineage>
        <taxon>Bacteria</taxon>
        <taxon>Pseudomonadati</taxon>
        <taxon>Pseudomonadota</taxon>
        <taxon>Betaproteobacteria</taxon>
        <taxon>Burkholderiales</taxon>
        <taxon>Sphaerotilaceae</taxon>
        <taxon>Roseateles</taxon>
    </lineage>
</organism>
<name>A0ABU3PI66_9BURK</name>
<dbReference type="Gene3D" id="2.60.120.10">
    <property type="entry name" value="Jelly Rolls"/>
    <property type="match status" value="1"/>
</dbReference>
<dbReference type="EMBL" id="JAVXZY010000011">
    <property type="protein sequence ID" value="MDT9001798.1"/>
    <property type="molecule type" value="Genomic_DNA"/>
</dbReference>
<dbReference type="InterPro" id="IPR014710">
    <property type="entry name" value="RmlC-like_jellyroll"/>
</dbReference>
<keyword evidence="2" id="KW-1185">Reference proteome</keyword>
<proteinExistence type="predicted"/>
<accession>A0ABU3PI66</accession>